<dbReference type="EMBL" id="CAFBLP010000023">
    <property type="protein sequence ID" value="CAB4876407.1"/>
    <property type="molecule type" value="Genomic_DNA"/>
</dbReference>
<feature type="transmembrane region" description="Helical" evidence="6">
    <location>
        <begin position="336"/>
        <end position="358"/>
    </location>
</feature>
<feature type="transmembrane region" description="Helical" evidence="6">
    <location>
        <begin position="286"/>
        <end position="303"/>
    </location>
</feature>
<feature type="domain" description="ComEC/Rec2-related protein" evidence="7">
    <location>
        <begin position="190"/>
        <end position="444"/>
    </location>
</feature>
<dbReference type="GO" id="GO:0005886">
    <property type="term" value="C:plasma membrane"/>
    <property type="evidence" value="ECO:0007669"/>
    <property type="project" value="UniProtKB-SubCell"/>
</dbReference>
<dbReference type="InterPro" id="IPR004477">
    <property type="entry name" value="ComEC_N"/>
</dbReference>
<evidence type="ECO:0000256" key="6">
    <source>
        <dbReference type="SAM" id="Phobius"/>
    </source>
</evidence>
<feature type="transmembrane region" description="Helical" evidence="6">
    <location>
        <begin position="239"/>
        <end position="256"/>
    </location>
</feature>
<evidence type="ECO:0000256" key="2">
    <source>
        <dbReference type="ARBA" id="ARBA00022475"/>
    </source>
</evidence>
<evidence type="ECO:0000313" key="8">
    <source>
        <dbReference type="EMBL" id="CAB4876407.1"/>
    </source>
</evidence>
<dbReference type="Pfam" id="PF03772">
    <property type="entry name" value="Competence"/>
    <property type="match status" value="1"/>
</dbReference>
<feature type="transmembrane region" description="Helical" evidence="6">
    <location>
        <begin position="309"/>
        <end position="329"/>
    </location>
</feature>
<gene>
    <name evidence="8" type="ORF">UFOPK3376_01150</name>
</gene>
<keyword evidence="5 6" id="KW-0472">Membrane</keyword>
<keyword evidence="2" id="KW-1003">Cell membrane</keyword>
<protein>
    <submittedName>
        <fullName evidence="8">Unannotated protein</fullName>
    </submittedName>
</protein>
<dbReference type="PANTHER" id="PTHR30619:SF7">
    <property type="entry name" value="BETA-LACTAMASE DOMAIN PROTEIN"/>
    <property type="match status" value="1"/>
</dbReference>
<evidence type="ECO:0000256" key="4">
    <source>
        <dbReference type="ARBA" id="ARBA00022989"/>
    </source>
</evidence>
<proteinExistence type="predicted"/>
<evidence type="ECO:0000256" key="5">
    <source>
        <dbReference type="ARBA" id="ARBA00023136"/>
    </source>
</evidence>
<name>A0A6J7E054_9ZZZZ</name>
<keyword evidence="3 6" id="KW-0812">Transmembrane</keyword>
<evidence type="ECO:0000259" key="7">
    <source>
        <dbReference type="Pfam" id="PF03772"/>
    </source>
</evidence>
<feature type="transmembrane region" description="Helical" evidence="6">
    <location>
        <begin position="370"/>
        <end position="396"/>
    </location>
</feature>
<reference evidence="8" key="1">
    <citation type="submission" date="2020-05" db="EMBL/GenBank/DDBJ databases">
        <authorList>
            <person name="Chiriac C."/>
            <person name="Salcher M."/>
            <person name="Ghai R."/>
            <person name="Kavagutti S V."/>
        </authorList>
    </citation>
    <scope>NUCLEOTIDE SEQUENCE</scope>
</reference>
<feature type="transmembrane region" description="Helical" evidence="6">
    <location>
        <begin position="429"/>
        <end position="449"/>
    </location>
</feature>
<keyword evidence="4 6" id="KW-1133">Transmembrane helix</keyword>
<dbReference type="AlphaFoldDB" id="A0A6J7E054"/>
<dbReference type="InterPro" id="IPR052159">
    <property type="entry name" value="Competence_DNA_uptake"/>
</dbReference>
<accession>A0A6J7E054</accession>
<comment type="subcellular location">
    <subcellularLocation>
        <location evidence="1">Cell membrane</location>
        <topology evidence="1">Multi-pass membrane protein</topology>
    </subcellularLocation>
</comment>
<evidence type="ECO:0000256" key="3">
    <source>
        <dbReference type="ARBA" id="ARBA00022692"/>
    </source>
</evidence>
<dbReference type="NCBIfam" id="TIGR00360">
    <property type="entry name" value="ComEC_N-term"/>
    <property type="match status" value="1"/>
</dbReference>
<organism evidence="8">
    <name type="scientific">freshwater metagenome</name>
    <dbReference type="NCBI Taxonomy" id="449393"/>
    <lineage>
        <taxon>unclassified sequences</taxon>
        <taxon>metagenomes</taxon>
        <taxon>ecological metagenomes</taxon>
    </lineage>
</organism>
<dbReference type="PANTHER" id="PTHR30619">
    <property type="entry name" value="DNA INTERNALIZATION/COMPETENCE PROTEIN COMEC/REC2"/>
    <property type="match status" value="1"/>
</dbReference>
<sequence length="468" mass="48980">MLPTAHLALATATVVLGIWLQRPMPVVGVVCGAFVVHRRPQLAVLCAVVGLLGVQLSNLSWARASPDRLGPFAGVACLTTDPAPRGGAVVAVFEIQGQRFETWARGSPRRRLHNHLAGECARVQGTRRALTGVGRRRAAVRHVVGGFDIAVVGDWVQGSPLDRASNRVLRLFGLGASRLRAPDDALFAGLVIGDDRNEPPGMVEQFRASGLSHLTAVSGQNVGFFLAAASPLLRRLRPAPRWLLTLALIAWFVALTRFEPSVLRAGVMAGIAATGYLTGREHPPTRVLVVAVGVLVLIDPLLVWSVGFWLSVGATAGVALLGTALVAYLPGPRWIAVPAAVTLGAQAGVAPVSLLVFGTMPLVSVPANLLAVPVAGFVMLYGLPAGLVAGSAAHLLGGRLAELVQMPSAVGTRWVATVAGLGARLSPGAVWTVVGWSVLVLVILARLVAGRRRDYAKVVHHGAASHHR</sequence>
<evidence type="ECO:0000256" key="1">
    <source>
        <dbReference type="ARBA" id="ARBA00004651"/>
    </source>
</evidence>
<feature type="transmembrane region" description="Helical" evidence="6">
    <location>
        <begin position="262"/>
        <end position="279"/>
    </location>
</feature>